<protein>
    <submittedName>
        <fullName evidence="1">Uncharacterized protein LOC114334485</fullName>
    </submittedName>
</protein>
<dbReference type="RefSeq" id="XP_028140329.1">
    <property type="nucleotide sequence ID" value="XM_028284528.1"/>
</dbReference>
<proteinExistence type="predicted"/>
<organism evidence="1">
    <name type="scientific">Diabrotica virgifera virgifera</name>
    <name type="common">western corn rootworm</name>
    <dbReference type="NCBI Taxonomy" id="50390"/>
    <lineage>
        <taxon>Eukaryota</taxon>
        <taxon>Metazoa</taxon>
        <taxon>Ecdysozoa</taxon>
        <taxon>Arthropoda</taxon>
        <taxon>Hexapoda</taxon>
        <taxon>Insecta</taxon>
        <taxon>Pterygota</taxon>
        <taxon>Neoptera</taxon>
        <taxon>Endopterygota</taxon>
        <taxon>Coleoptera</taxon>
        <taxon>Polyphaga</taxon>
        <taxon>Cucujiformia</taxon>
        <taxon>Chrysomeloidea</taxon>
        <taxon>Chrysomelidae</taxon>
        <taxon>Galerucinae</taxon>
        <taxon>Diabroticina</taxon>
        <taxon>Diabroticites</taxon>
        <taxon>Diabrotica</taxon>
    </lineage>
</organism>
<accession>A0A6P7FV36</accession>
<dbReference type="InParanoid" id="A0A6P7FV36"/>
<gene>
    <name evidence="1" type="primary">LOC114334485</name>
</gene>
<sequence length="149" mass="17026">GLPKCSLKIPAWDNISNALPRLHIPAMPAVRSKRGWCGCLQDDEPPEITYCVVENTGTLTLQAITPTQPMPSQEELDVKFAELVIPYMLIPQKLYIDIDIQLLGCVNKSKLDIIQRFQNKILRRIGNAPWHHRNIDLHMDLEMNTEQDD</sequence>
<dbReference type="AlphaFoldDB" id="A0A6P7FV36"/>
<name>A0A6P7FV36_DIAVI</name>
<reference evidence="1" key="1">
    <citation type="submission" date="2025-08" db="UniProtKB">
        <authorList>
            <consortium name="RefSeq"/>
        </authorList>
    </citation>
    <scope>IDENTIFICATION</scope>
    <source>
        <tissue evidence="1">Whole insect</tissue>
    </source>
</reference>
<feature type="non-terminal residue" evidence="1">
    <location>
        <position position="1"/>
    </location>
</feature>
<evidence type="ECO:0000313" key="1">
    <source>
        <dbReference type="RefSeq" id="XP_028140329.1"/>
    </source>
</evidence>